<dbReference type="Proteomes" id="UP000527143">
    <property type="component" value="Unassembled WGS sequence"/>
</dbReference>
<proteinExistence type="predicted"/>
<dbReference type="InterPro" id="IPR054189">
    <property type="entry name" value="DUF6894"/>
</dbReference>
<protein>
    <recommendedName>
        <fullName evidence="1">DUF6894 domain-containing protein</fullName>
    </recommendedName>
</protein>
<name>A0A840Y831_9SPHN</name>
<evidence type="ECO:0000313" key="3">
    <source>
        <dbReference type="Proteomes" id="UP000527143"/>
    </source>
</evidence>
<reference evidence="2 3" key="1">
    <citation type="submission" date="2020-08" db="EMBL/GenBank/DDBJ databases">
        <title>Genomic Encyclopedia of Type Strains, Phase IV (KMG-IV): sequencing the most valuable type-strain genomes for metagenomic binning, comparative biology and taxonomic classification.</title>
        <authorList>
            <person name="Goeker M."/>
        </authorList>
    </citation>
    <scope>NUCLEOTIDE SEQUENCE [LARGE SCALE GENOMIC DNA]</scope>
    <source>
        <strain evidence="2 3">DSM 26736</strain>
    </source>
</reference>
<dbReference type="Pfam" id="PF21834">
    <property type="entry name" value="DUF6894"/>
    <property type="match status" value="1"/>
</dbReference>
<dbReference type="RefSeq" id="WP_425506404.1">
    <property type="nucleotide sequence ID" value="NZ_JACIJF010000001.1"/>
</dbReference>
<dbReference type="AlphaFoldDB" id="A0A840Y831"/>
<keyword evidence="3" id="KW-1185">Reference proteome</keyword>
<dbReference type="EMBL" id="JACIJF010000001">
    <property type="protein sequence ID" value="MBB5709457.1"/>
    <property type="molecule type" value="Genomic_DNA"/>
</dbReference>
<sequence>MHRFYFHLHQCGVSYLDEEGRELPSFEIALQEAFREARSLMAEEMKSGHLCLGCRIDISDSYGIPLVLLPPKWLTGPRVFSR</sequence>
<evidence type="ECO:0000313" key="2">
    <source>
        <dbReference type="EMBL" id="MBB5709457.1"/>
    </source>
</evidence>
<evidence type="ECO:0000259" key="1">
    <source>
        <dbReference type="Pfam" id="PF21834"/>
    </source>
</evidence>
<gene>
    <name evidence="2" type="ORF">FHT02_000663</name>
</gene>
<accession>A0A840Y831</accession>
<feature type="domain" description="DUF6894" evidence="1">
    <location>
        <begin position="3"/>
        <end position="67"/>
    </location>
</feature>
<comment type="caution">
    <text evidence="2">The sequence shown here is derived from an EMBL/GenBank/DDBJ whole genome shotgun (WGS) entry which is preliminary data.</text>
</comment>
<organism evidence="2 3">
    <name type="scientific">Sphingomonas xinjiangensis</name>
    <dbReference type="NCBI Taxonomy" id="643568"/>
    <lineage>
        <taxon>Bacteria</taxon>
        <taxon>Pseudomonadati</taxon>
        <taxon>Pseudomonadota</taxon>
        <taxon>Alphaproteobacteria</taxon>
        <taxon>Sphingomonadales</taxon>
        <taxon>Sphingomonadaceae</taxon>
        <taxon>Sphingomonas</taxon>
    </lineage>
</organism>